<name>A0A9P5NR94_GYMJU</name>
<protein>
    <submittedName>
        <fullName evidence="2">Uncharacterized protein</fullName>
    </submittedName>
</protein>
<feature type="region of interest" description="Disordered" evidence="1">
    <location>
        <begin position="198"/>
        <end position="257"/>
    </location>
</feature>
<evidence type="ECO:0000256" key="1">
    <source>
        <dbReference type="SAM" id="MobiDB-lite"/>
    </source>
</evidence>
<organism evidence="2 3">
    <name type="scientific">Gymnopilus junonius</name>
    <name type="common">Spectacular rustgill mushroom</name>
    <name type="synonym">Gymnopilus spectabilis subsp. junonius</name>
    <dbReference type="NCBI Taxonomy" id="109634"/>
    <lineage>
        <taxon>Eukaryota</taxon>
        <taxon>Fungi</taxon>
        <taxon>Dikarya</taxon>
        <taxon>Basidiomycota</taxon>
        <taxon>Agaricomycotina</taxon>
        <taxon>Agaricomycetes</taxon>
        <taxon>Agaricomycetidae</taxon>
        <taxon>Agaricales</taxon>
        <taxon>Agaricineae</taxon>
        <taxon>Hymenogastraceae</taxon>
        <taxon>Gymnopilus</taxon>
    </lineage>
</organism>
<proteinExistence type="predicted"/>
<accession>A0A9P5NR94</accession>
<sequence length="384" mass="42951">MASASTTTTWNFPDPSEMYKPGEAPPAGEQLWNAFNTLDNLDAATSCKNYDFTGDPNLFKSPQFSEFTAIDQPLFENDYLRQFSPAPSMAAVEEVPEFFGLTTSNAQAPFEYVDYSSSYLGNLPSDFYPLNDYQSFFDTAPSTPLAPQLAFTDNSFAGSLPQAGPSRLSAFRHDNAAGPSSPRLQTFAQLVHGPTIEESHYMPSLPPTPSDVEAVQGGKSAKKKTRKRVTKPYNSEQRRSSKKTALPATPEPTYDQARHTSEGLRFTIPCRQPNCDAPCIGIEGLIKHLNAAHEITQGKSGKGSEKKVPWKWATPESEGRLVIKREYVRQVVQHLKIRYRCRGIAKDGSQCQQTRSWRSFRRHWKEDHGDIDDALWDEIDDPTK</sequence>
<feature type="compositionally biased region" description="Polar residues" evidence="1">
    <location>
        <begin position="1"/>
        <end position="11"/>
    </location>
</feature>
<dbReference type="EMBL" id="JADNYJ010000042">
    <property type="protein sequence ID" value="KAF8901318.1"/>
    <property type="molecule type" value="Genomic_DNA"/>
</dbReference>
<feature type="compositionally biased region" description="Basic residues" evidence="1">
    <location>
        <begin position="220"/>
        <end position="230"/>
    </location>
</feature>
<gene>
    <name evidence="2" type="ORF">CPB84DRAFT_968296</name>
</gene>
<dbReference type="AlphaFoldDB" id="A0A9P5NR94"/>
<reference evidence="2" key="1">
    <citation type="submission" date="2020-11" db="EMBL/GenBank/DDBJ databases">
        <authorList>
            <consortium name="DOE Joint Genome Institute"/>
            <person name="Ahrendt S."/>
            <person name="Riley R."/>
            <person name="Andreopoulos W."/>
            <person name="LaButti K."/>
            <person name="Pangilinan J."/>
            <person name="Ruiz-duenas F.J."/>
            <person name="Barrasa J.M."/>
            <person name="Sanchez-Garcia M."/>
            <person name="Camarero S."/>
            <person name="Miyauchi S."/>
            <person name="Serrano A."/>
            <person name="Linde D."/>
            <person name="Babiker R."/>
            <person name="Drula E."/>
            <person name="Ayuso-Fernandez I."/>
            <person name="Pacheco R."/>
            <person name="Padilla G."/>
            <person name="Ferreira P."/>
            <person name="Barriuso J."/>
            <person name="Kellner H."/>
            <person name="Castanera R."/>
            <person name="Alfaro M."/>
            <person name="Ramirez L."/>
            <person name="Pisabarro A.G."/>
            <person name="Kuo A."/>
            <person name="Tritt A."/>
            <person name="Lipzen A."/>
            <person name="He G."/>
            <person name="Yan M."/>
            <person name="Ng V."/>
            <person name="Cullen D."/>
            <person name="Martin F."/>
            <person name="Rosso M.-N."/>
            <person name="Henrissat B."/>
            <person name="Hibbett D."/>
            <person name="Martinez A.T."/>
            <person name="Grigoriev I.V."/>
        </authorList>
    </citation>
    <scope>NUCLEOTIDE SEQUENCE</scope>
    <source>
        <strain evidence="2">AH 44721</strain>
    </source>
</reference>
<keyword evidence="3" id="KW-1185">Reference proteome</keyword>
<feature type="region of interest" description="Disordered" evidence="1">
    <location>
        <begin position="1"/>
        <end position="26"/>
    </location>
</feature>
<dbReference type="Proteomes" id="UP000724874">
    <property type="component" value="Unassembled WGS sequence"/>
</dbReference>
<evidence type="ECO:0000313" key="2">
    <source>
        <dbReference type="EMBL" id="KAF8901318.1"/>
    </source>
</evidence>
<comment type="caution">
    <text evidence="2">The sequence shown here is derived from an EMBL/GenBank/DDBJ whole genome shotgun (WGS) entry which is preliminary data.</text>
</comment>
<evidence type="ECO:0000313" key="3">
    <source>
        <dbReference type="Proteomes" id="UP000724874"/>
    </source>
</evidence>